<dbReference type="SUPFAM" id="SSF64182">
    <property type="entry name" value="DHH phosphoesterases"/>
    <property type="match status" value="1"/>
</dbReference>
<dbReference type="Pfam" id="PF10141">
    <property type="entry name" value="ssDNA-exonuc_C"/>
    <property type="match status" value="1"/>
</dbReference>
<evidence type="ECO:0000259" key="7">
    <source>
        <dbReference type="Pfam" id="PF02272"/>
    </source>
</evidence>
<proteinExistence type="inferred from homology"/>
<evidence type="ECO:0000259" key="9">
    <source>
        <dbReference type="Pfam" id="PF17768"/>
    </source>
</evidence>
<feature type="domain" description="DHHA1" evidence="7">
    <location>
        <begin position="357"/>
        <end position="449"/>
    </location>
</feature>
<dbReference type="Pfam" id="PF01368">
    <property type="entry name" value="DHH"/>
    <property type="match status" value="1"/>
</dbReference>
<dbReference type="EMBL" id="ACGT01000004">
    <property type="protein sequence ID" value="EEJ74382.1"/>
    <property type="molecule type" value="Genomic_DNA"/>
</dbReference>
<name>C2EG14_9LACO</name>
<gene>
    <name evidence="10" type="primary">recJ</name>
    <name evidence="10" type="ORF">HMPREF0545_0586</name>
</gene>
<feature type="domain" description="Single-stranded-DNA-specific exonuclease RecJ C-terminal" evidence="8">
    <location>
        <begin position="588"/>
        <end position="780"/>
    </location>
</feature>
<dbReference type="GO" id="GO:0008409">
    <property type="term" value="F:5'-3' exonuclease activity"/>
    <property type="evidence" value="ECO:0007669"/>
    <property type="project" value="InterPro"/>
</dbReference>
<evidence type="ECO:0000313" key="11">
    <source>
        <dbReference type="Proteomes" id="UP000003531"/>
    </source>
</evidence>
<dbReference type="InterPro" id="IPR003156">
    <property type="entry name" value="DHHA1_dom"/>
</dbReference>
<feature type="domain" description="RecJ OB" evidence="9">
    <location>
        <begin position="467"/>
        <end position="572"/>
    </location>
</feature>
<dbReference type="PANTHER" id="PTHR30255">
    <property type="entry name" value="SINGLE-STRANDED-DNA-SPECIFIC EXONUCLEASE RECJ"/>
    <property type="match status" value="1"/>
</dbReference>
<evidence type="ECO:0000259" key="6">
    <source>
        <dbReference type="Pfam" id="PF01368"/>
    </source>
</evidence>
<dbReference type="Gene3D" id="3.10.310.30">
    <property type="match status" value="1"/>
</dbReference>
<accession>C2EG14</accession>
<evidence type="ECO:0000256" key="1">
    <source>
        <dbReference type="ARBA" id="ARBA00005915"/>
    </source>
</evidence>
<dbReference type="InterPro" id="IPR018779">
    <property type="entry name" value="RecJ_C"/>
</dbReference>
<dbReference type="AlphaFoldDB" id="C2EG14"/>
<feature type="domain" description="DDH" evidence="6">
    <location>
        <begin position="94"/>
        <end position="238"/>
    </location>
</feature>
<dbReference type="InterPro" id="IPR004610">
    <property type="entry name" value="RecJ"/>
</dbReference>
<evidence type="ECO:0000256" key="4">
    <source>
        <dbReference type="ARBA" id="ARBA00022801"/>
    </source>
</evidence>
<keyword evidence="3" id="KW-0540">Nuclease</keyword>
<dbReference type="Pfam" id="PF02272">
    <property type="entry name" value="DHHA1"/>
    <property type="match status" value="1"/>
</dbReference>
<dbReference type="HOGENOM" id="CLU_009736_3_3_9"/>
<dbReference type="Proteomes" id="UP000003531">
    <property type="component" value="Unassembled WGS sequence"/>
</dbReference>
<keyword evidence="4 10" id="KW-0378">Hydrolase</keyword>
<dbReference type="Pfam" id="PF17768">
    <property type="entry name" value="RecJ_OB"/>
    <property type="match status" value="1"/>
</dbReference>
<dbReference type="PANTHER" id="PTHR30255:SF2">
    <property type="entry name" value="SINGLE-STRANDED-DNA-SPECIFIC EXONUCLEASE RECJ"/>
    <property type="match status" value="1"/>
</dbReference>
<reference evidence="10 11" key="1">
    <citation type="submission" date="2009-01" db="EMBL/GenBank/DDBJ databases">
        <authorList>
            <person name="Qin X."/>
            <person name="Bachman B."/>
            <person name="Battles P."/>
            <person name="Bell A."/>
            <person name="Bess C."/>
            <person name="Bickham C."/>
            <person name="Chaboub L."/>
            <person name="Chen D."/>
            <person name="Coyle M."/>
            <person name="Deiros D.R."/>
            <person name="Dinh H."/>
            <person name="Forbes L."/>
            <person name="Fowler G."/>
            <person name="Francisco L."/>
            <person name="Fu Q."/>
            <person name="Gubbala S."/>
            <person name="Hale W."/>
            <person name="Han Y."/>
            <person name="Hemphill L."/>
            <person name="Highlander S.K."/>
            <person name="Hirani K."/>
            <person name="Hogues M."/>
            <person name="Jackson L."/>
            <person name="Jakkamsetti A."/>
            <person name="Javaid M."/>
            <person name="Jiang H."/>
            <person name="Korchina V."/>
            <person name="Kovar C."/>
            <person name="Lara F."/>
            <person name="Lee S."/>
            <person name="Mata R."/>
            <person name="Mathew T."/>
            <person name="Moen C."/>
            <person name="Morales K."/>
            <person name="Munidasa M."/>
            <person name="Nazareth L."/>
            <person name="Ngo R."/>
            <person name="Nguyen L."/>
            <person name="Okwuonu G."/>
            <person name="Ongeri F."/>
            <person name="Patil S."/>
            <person name="Petrosino J."/>
            <person name="Pham C."/>
            <person name="Pham P."/>
            <person name="Pu L.-L."/>
            <person name="Puazo M."/>
            <person name="Raj R."/>
            <person name="Reid J."/>
            <person name="Rouhana J."/>
            <person name="Saada N."/>
            <person name="Shang Y."/>
            <person name="Simmons D."/>
            <person name="Thornton R."/>
            <person name="Warren J."/>
            <person name="Weissenberger G."/>
            <person name="Zhang J."/>
            <person name="Zhang L."/>
            <person name="Zhou C."/>
            <person name="Zhu D."/>
            <person name="Muzny D."/>
            <person name="Worley K."/>
            <person name="Gibbs R."/>
        </authorList>
    </citation>
    <scope>NUCLEOTIDE SEQUENCE [LARGE SCALE GENOMIC DNA]</scope>
    <source>
        <strain evidence="10 11">ATCC 11741</strain>
    </source>
</reference>
<dbReference type="Gene3D" id="3.90.1640.30">
    <property type="match status" value="1"/>
</dbReference>
<evidence type="ECO:0000256" key="2">
    <source>
        <dbReference type="ARBA" id="ARBA00019841"/>
    </source>
</evidence>
<comment type="caution">
    <text evidence="10">The sequence shown here is derived from an EMBL/GenBank/DDBJ whole genome shotgun (WGS) entry which is preliminary data.</text>
</comment>
<keyword evidence="5 10" id="KW-0269">Exonuclease</keyword>
<evidence type="ECO:0000313" key="10">
    <source>
        <dbReference type="EMBL" id="EEJ74382.1"/>
    </source>
</evidence>
<evidence type="ECO:0000256" key="3">
    <source>
        <dbReference type="ARBA" id="ARBA00022722"/>
    </source>
</evidence>
<dbReference type="GO" id="GO:0003676">
    <property type="term" value="F:nucleic acid binding"/>
    <property type="evidence" value="ECO:0007669"/>
    <property type="project" value="InterPro"/>
</dbReference>
<sequence>MVFLTRNEEKLLIDAKKEWQEIELSENEHLDELIEETGFPKIVLQILMERGYDSLEAINNFLDPDARGLYDPNFMHDMELGVDRIQQAIMNGEKIVIYGDYDVDGITSTALMYETLEELGAEVEYYIPDRFKDGYGPNVEVYKRLIDEGVSLIVTVDNGVAGHEAIDYANQHGVDVVVTDHHELPETLPDAYAIIHPRHPEGDYPFGELSGVGVAFKVAAALLEELPQDVLDLVALGTVADLVSLTGENRILVKYGLQLLQQTMRPGLQSLYKVAGIEAPTITEETIGFTLAPRLNALGRMENGSLGVELLTTLDEERAEELAKTTNQLNVKRQEEVNKIVEEAVAQLANKSENHLVNVVAGNNWHEGVVGIVASRLVDMTGKPSLVLSIDEKTGIAKGSGRSIEAFQMFDALDSHRDILMKFGGHHMACGLSLDREKLSDLQQVVDEEGKKQGIEHATKPVVKVIPVNLDDVNLDLEAQLEALAPFGTDNPRPVFEFKDYEVNTVQAIGQQKNHLKLQLQSNNSQVDALDFGIGSKKISEIERNENSVRLIGTLGKNVWQSRVNLQIMIEDILLDDSNTGTVVEIQRKNKLTKSMFQQQATYVFFDKKLYNQVMPYLADNSEAYLYNFSDDKKLNCDTLIVVDCPDNIEKLKSLLAKVIVKYFIFVGYTRENTYLNGLPTREQFGRLYKFSQTHTNVNIRRDLQKLADYLKLKRELLVFMINVFFEAKFVKIENGLMSGNTNVTPHNLEDTNSYQAYLQKMKAQKSLIYSKSTDLQKWILKYLDENN</sequence>
<organism evidence="10 11">
    <name type="scientific">Ligilactobacillus salivarius DSM 20555 = ATCC 11741</name>
    <dbReference type="NCBI Taxonomy" id="1423799"/>
    <lineage>
        <taxon>Bacteria</taxon>
        <taxon>Bacillati</taxon>
        <taxon>Bacillota</taxon>
        <taxon>Bacilli</taxon>
        <taxon>Lactobacillales</taxon>
        <taxon>Lactobacillaceae</taxon>
        <taxon>Ligilactobacillus</taxon>
    </lineage>
</organism>
<dbReference type="InterPro" id="IPR041122">
    <property type="entry name" value="RecJ_OB"/>
</dbReference>
<dbReference type="InterPro" id="IPR001667">
    <property type="entry name" value="DDH_dom"/>
</dbReference>
<protein>
    <recommendedName>
        <fullName evidence="2">Single-stranded-DNA-specific exonuclease RecJ</fullName>
    </recommendedName>
</protein>
<comment type="similarity">
    <text evidence="1">Belongs to the RecJ family.</text>
</comment>
<dbReference type="InterPro" id="IPR051673">
    <property type="entry name" value="SSDNA_exonuclease_RecJ"/>
</dbReference>
<evidence type="ECO:0000256" key="5">
    <source>
        <dbReference type="ARBA" id="ARBA00022839"/>
    </source>
</evidence>
<dbReference type="GO" id="GO:0006310">
    <property type="term" value="P:DNA recombination"/>
    <property type="evidence" value="ECO:0007669"/>
    <property type="project" value="InterPro"/>
</dbReference>
<evidence type="ECO:0000259" key="8">
    <source>
        <dbReference type="Pfam" id="PF10141"/>
    </source>
</evidence>
<dbReference type="NCBIfam" id="TIGR00644">
    <property type="entry name" value="recJ"/>
    <property type="match status" value="1"/>
</dbReference>
<dbReference type="GO" id="GO:0006281">
    <property type="term" value="P:DNA repair"/>
    <property type="evidence" value="ECO:0007669"/>
    <property type="project" value="InterPro"/>
</dbReference>
<dbReference type="InterPro" id="IPR038763">
    <property type="entry name" value="DHH_sf"/>
</dbReference>